<protein>
    <submittedName>
        <fullName evidence="1">Uncharacterized protein</fullName>
    </submittedName>
</protein>
<dbReference type="AlphaFoldDB" id="A0A5P1FD19"/>
<gene>
    <name evidence="1" type="ORF">A4U43_C03F26110</name>
</gene>
<proteinExistence type="predicted"/>
<dbReference type="EMBL" id="CM007383">
    <property type="protein sequence ID" value="ONK76295.1"/>
    <property type="molecule type" value="Genomic_DNA"/>
</dbReference>
<dbReference type="Gramene" id="ONK76295">
    <property type="protein sequence ID" value="ONK76295"/>
    <property type="gene ID" value="A4U43_C03F26110"/>
</dbReference>
<keyword evidence="2" id="KW-1185">Reference proteome</keyword>
<evidence type="ECO:0000313" key="1">
    <source>
        <dbReference type="EMBL" id="ONK76295.1"/>
    </source>
</evidence>
<reference evidence="2" key="1">
    <citation type="journal article" date="2017" name="Nat. Commun.">
        <title>The asparagus genome sheds light on the origin and evolution of a young Y chromosome.</title>
        <authorList>
            <person name="Harkess A."/>
            <person name="Zhou J."/>
            <person name="Xu C."/>
            <person name="Bowers J.E."/>
            <person name="Van der Hulst R."/>
            <person name="Ayyampalayam S."/>
            <person name="Mercati F."/>
            <person name="Riccardi P."/>
            <person name="McKain M.R."/>
            <person name="Kakrana A."/>
            <person name="Tang H."/>
            <person name="Ray J."/>
            <person name="Groenendijk J."/>
            <person name="Arikit S."/>
            <person name="Mathioni S.M."/>
            <person name="Nakano M."/>
            <person name="Shan H."/>
            <person name="Telgmann-Rauber A."/>
            <person name="Kanno A."/>
            <person name="Yue Z."/>
            <person name="Chen H."/>
            <person name="Li W."/>
            <person name="Chen Y."/>
            <person name="Xu X."/>
            <person name="Zhang Y."/>
            <person name="Luo S."/>
            <person name="Chen H."/>
            <person name="Gao J."/>
            <person name="Mao Z."/>
            <person name="Pires J.C."/>
            <person name="Luo M."/>
            <person name="Kudrna D."/>
            <person name="Wing R.A."/>
            <person name="Meyers B.C."/>
            <person name="Yi K."/>
            <person name="Kong H."/>
            <person name="Lavrijsen P."/>
            <person name="Sunseri F."/>
            <person name="Falavigna A."/>
            <person name="Ye Y."/>
            <person name="Leebens-Mack J.H."/>
            <person name="Chen G."/>
        </authorList>
    </citation>
    <scope>NUCLEOTIDE SEQUENCE [LARGE SCALE GENOMIC DNA]</scope>
    <source>
        <strain evidence="2">cv. DH0086</strain>
    </source>
</reference>
<dbReference type="Proteomes" id="UP000243459">
    <property type="component" value="Chromosome 3"/>
</dbReference>
<accession>A0A5P1FD19</accession>
<evidence type="ECO:0000313" key="2">
    <source>
        <dbReference type="Proteomes" id="UP000243459"/>
    </source>
</evidence>
<sequence>MVIKISPSMADQVFRFPKALLKARWAETEGLLIYAPLLRSILGLCNIGIDMEKKKKKIEAVRMDGDGYYL</sequence>
<organism evidence="1 2">
    <name type="scientific">Asparagus officinalis</name>
    <name type="common">Garden asparagus</name>
    <dbReference type="NCBI Taxonomy" id="4686"/>
    <lineage>
        <taxon>Eukaryota</taxon>
        <taxon>Viridiplantae</taxon>
        <taxon>Streptophyta</taxon>
        <taxon>Embryophyta</taxon>
        <taxon>Tracheophyta</taxon>
        <taxon>Spermatophyta</taxon>
        <taxon>Magnoliopsida</taxon>
        <taxon>Liliopsida</taxon>
        <taxon>Asparagales</taxon>
        <taxon>Asparagaceae</taxon>
        <taxon>Asparagoideae</taxon>
        <taxon>Asparagus</taxon>
    </lineage>
</organism>
<name>A0A5P1FD19_ASPOF</name>